<dbReference type="InterPro" id="IPR051120">
    <property type="entry name" value="ABC_AA/LPS_Transport"/>
</dbReference>
<feature type="domain" description="ABC transporter" evidence="4">
    <location>
        <begin position="7"/>
        <end position="252"/>
    </location>
</feature>
<dbReference type="InterPro" id="IPR003439">
    <property type="entry name" value="ABC_transporter-like_ATP-bd"/>
</dbReference>
<dbReference type="InterPro" id="IPR032823">
    <property type="entry name" value="BCA_ABC_TP_C"/>
</dbReference>
<dbReference type="SMART" id="SM00382">
    <property type="entry name" value="AAA"/>
    <property type="match status" value="1"/>
</dbReference>
<dbReference type="InterPro" id="IPR027417">
    <property type="entry name" value="P-loop_NTPase"/>
</dbReference>
<protein>
    <submittedName>
        <fullName evidence="5">ABC transporter ATP-binding protein</fullName>
    </submittedName>
</protein>
<organism evidence="5 6">
    <name type="scientific">Desulfosarcina widdelii</name>
    <dbReference type="NCBI Taxonomy" id="947919"/>
    <lineage>
        <taxon>Bacteria</taxon>
        <taxon>Pseudomonadati</taxon>
        <taxon>Thermodesulfobacteriota</taxon>
        <taxon>Desulfobacteria</taxon>
        <taxon>Desulfobacterales</taxon>
        <taxon>Desulfosarcinaceae</taxon>
        <taxon>Desulfosarcina</taxon>
    </lineage>
</organism>
<sequence>MTPAPILQVDGITKTFGGIIALNNVSFTLNEGEILGIIGPNGSGKTTIVNCVTGFVKASSGRVLFRGRPITGKPPHKIAQLGLLRTFQIMRPYYSLPAYKNLVIPLFSPRARRTGGWRGGGKLGDRNTVGIDILEEIGFERDSYVPYKITNTLPTGYLKRLELARCLALKPELIICDEVFSGLSMSEIASMVPLIERLQMDGITLVMIEHRLRELFQVANRVMVLNFGEKLMEGSAEEVMADPRVREAYFGSEAVEEVMNHA</sequence>
<evidence type="ECO:0000313" key="6">
    <source>
        <dbReference type="Proteomes" id="UP000427769"/>
    </source>
</evidence>
<dbReference type="GO" id="GO:0005524">
    <property type="term" value="F:ATP binding"/>
    <property type="evidence" value="ECO:0007669"/>
    <property type="project" value="UniProtKB-KW"/>
</dbReference>
<evidence type="ECO:0000256" key="3">
    <source>
        <dbReference type="ARBA" id="ARBA00022840"/>
    </source>
</evidence>
<proteinExistence type="predicted"/>
<evidence type="ECO:0000259" key="4">
    <source>
        <dbReference type="PROSITE" id="PS50893"/>
    </source>
</evidence>
<evidence type="ECO:0000313" key="5">
    <source>
        <dbReference type="EMBL" id="BBO73510.1"/>
    </source>
</evidence>
<dbReference type="KEGG" id="dwd:DSCW_09270"/>
<evidence type="ECO:0000256" key="1">
    <source>
        <dbReference type="ARBA" id="ARBA00022448"/>
    </source>
</evidence>
<name>A0A5K7YYQ3_9BACT</name>
<dbReference type="Pfam" id="PF00005">
    <property type="entry name" value="ABC_tran"/>
    <property type="match status" value="1"/>
</dbReference>
<dbReference type="Pfam" id="PF12399">
    <property type="entry name" value="BCA_ABC_TP_C"/>
    <property type="match status" value="1"/>
</dbReference>
<dbReference type="GO" id="GO:0005886">
    <property type="term" value="C:plasma membrane"/>
    <property type="evidence" value="ECO:0007669"/>
    <property type="project" value="TreeGrafter"/>
</dbReference>
<dbReference type="PROSITE" id="PS50893">
    <property type="entry name" value="ABC_TRANSPORTER_2"/>
    <property type="match status" value="1"/>
</dbReference>
<dbReference type="Gene3D" id="3.40.50.300">
    <property type="entry name" value="P-loop containing nucleotide triphosphate hydrolases"/>
    <property type="match status" value="1"/>
</dbReference>
<keyword evidence="2" id="KW-0547">Nucleotide-binding</keyword>
<dbReference type="EMBL" id="AP021875">
    <property type="protein sequence ID" value="BBO73510.1"/>
    <property type="molecule type" value="Genomic_DNA"/>
</dbReference>
<dbReference type="SUPFAM" id="SSF52540">
    <property type="entry name" value="P-loop containing nucleoside triphosphate hydrolases"/>
    <property type="match status" value="1"/>
</dbReference>
<keyword evidence="6" id="KW-1185">Reference proteome</keyword>
<dbReference type="GO" id="GO:0016887">
    <property type="term" value="F:ATP hydrolysis activity"/>
    <property type="evidence" value="ECO:0007669"/>
    <property type="project" value="InterPro"/>
</dbReference>
<dbReference type="OrthoDB" id="5405085at2"/>
<dbReference type="AlphaFoldDB" id="A0A5K7YYQ3"/>
<reference evidence="5 6" key="1">
    <citation type="submission" date="2019-11" db="EMBL/GenBank/DDBJ databases">
        <title>Comparative genomics of hydrocarbon-degrading Desulfosarcina strains.</title>
        <authorList>
            <person name="Watanabe M."/>
            <person name="Kojima H."/>
            <person name="Fukui M."/>
        </authorList>
    </citation>
    <scope>NUCLEOTIDE SEQUENCE [LARGE SCALE GENOMIC DNA]</scope>
    <source>
        <strain evidence="5 6">PP31</strain>
    </source>
</reference>
<dbReference type="RefSeq" id="WP_155302610.1">
    <property type="nucleotide sequence ID" value="NZ_AP021875.1"/>
</dbReference>
<dbReference type="PANTHER" id="PTHR45772">
    <property type="entry name" value="CONSERVED COMPONENT OF ABC TRANSPORTER FOR NATURAL AMINO ACIDS-RELATED"/>
    <property type="match status" value="1"/>
</dbReference>
<keyword evidence="3 5" id="KW-0067">ATP-binding</keyword>
<evidence type="ECO:0000256" key="2">
    <source>
        <dbReference type="ARBA" id="ARBA00022741"/>
    </source>
</evidence>
<dbReference type="CDD" id="cd03219">
    <property type="entry name" value="ABC_Mj1267_LivG_branched"/>
    <property type="match status" value="1"/>
</dbReference>
<accession>A0A5K7YYQ3</accession>
<dbReference type="Proteomes" id="UP000427769">
    <property type="component" value="Chromosome"/>
</dbReference>
<dbReference type="InterPro" id="IPR003593">
    <property type="entry name" value="AAA+_ATPase"/>
</dbReference>
<gene>
    <name evidence="5" type="ORF">DSCW_09270</name>
</gene>
<keyword evidence="1" id="KW-0813">Transport</keyword>